<protein>
    <submittedName>
        <fullName evidence="1">Uncharacterized protein</fullName>
    </submittedName>
</protein>
<sequence length="149" mass="15175">MTDRLVVRADLEVVVGAVTARLTGDGSDLVLAATDPLALWRAVVGTPWPAGATLRPGRAAVGRLGTDLARHGLHLDVTGPQGRVVELGAGVSSPVGRALTGSPAVRPGTPRTVAATVAATSGAGRRPALRVCWAAAALAAVLWAVRRRR</sequence>
<proteinExistence type="predicted"/>
<keyword evidence="2" id="KW-1185">Reference proteome</keyword>
<accession>A0A1G4YQ82</accession>
<evidence type="ECO:0000313" key="2">
    <source>
        <dbReference type="Proteomes" id="UP000198981"/>
    </source>
</evidence>
<dbReference type="RefSeq" id="WP_092806299.1">
    <property type="nucleotide sequence ID" value="NZ_FMUH01000005.1"/>
</dbReference>
<gene>
    <name evidence="1" type="ORF">SAMN03159343_3322</name>
</gene>
<name>A0A1G4YQ82_9ACTN</name>
<dbReference type="STRING" id="1960309.SAMN03159343_3322"/>
<dbReference type="OrthoDB" id="5191450at2"/>
<dbReference type="EMBL" id="FMUH01000005">
    <property type="protein sequence ID" value="SCX55583.1"/>
    <property type="molecule type" value="Genomic_DNA"/>
</dbReference>
<reference evidence="2" key="1">
    <citation type="submission" date="2016-10" db="EMBL/GenBank/DDBJ databases">
        <authorList>
            <person name="Varghese N."/>
            <person name="Submissions S."/>
        </authorList>
    </citation>
    <scope>NUCLEOTIDE SEQUENCE [LARGE SCALE GENOMIC DNA]</scope>
    <source>
        <strain evidence="2">DSM 45722</strain>
    </source>
</reference>
<organism evidence="1 2">
    <name type="scientific">Klenkia marina</name>
    <dbReference type="NCBI Taxonomy" id="1960309"/>
    <lineage>
        <taxon>Bacteria</taxon>
        <taxon>Bacillati</taxon>
        <taxon>Actinomycetota</taxon>
        <taxon>Actinomycetes</taxon>
        <taxon>Geodermatophilales</taxon>
        <taxon>Geodermatophilaceae</taxon>
        <taxon>Klenkia</taxon>
    </lineage>
</organism>
<dbReference type="Proteomes" id="UP000198981">
    <property type="component" value="Unassembled WGS sequence"/>
</dbReference>
<dbReference type="AlphaFoldDB" id="A0A1G4YQ82"/>
<evidence type="ECO:0000313" key="1">
    <source>
        <dbReference type="EMBL" id="SCX55583.1"/>
    </source>
</evidence>